<gene>
    <name evidence="1" type="ORF">BU25DRAFT_31437</name>
</gene>
<proteinExistence type="predicted"/>
<keyword evidence="2" id="KW-1185">Reference proteome</keyword>
<evidence type="ECO:0000313" key="2">
    <source>
        <dbReference type="Proteomes" id="UP000799754"/>
    </source>
</evidence>
<dbReference type="EMBL" id="MU006712">
    <property type="protein sequence ID" value="KAF2628736.1"/>
    <property type="molecule type" value="Genomic_DNA"/>
</dbReference>
<sequence>MVDQAKGKKPIAAMNKYVYDAFLWTFSILVELFFREVHPRSSWKVPKDGPVIFVCAPHANQFVDPLMLMRVVKKESDRRIQFLIADKSMKRKFIGAMAGLTGVVPVGRAMDATKPAKGKIYLPDPISDPCLVRGVDTNFEDPQFMVGGSLVLPKVDNKAATAEILEIKGPEEIRLKRGFKGGVAMQQLTGRNDMTKDGTFIDGASDKEGVADGFEGINFLVAPKLDQTDVYDAVHDVLHHGGSIGIFPEGGSHDRTDLLPLKAGVAIMALGTVASKPDCNLKIIPVGMNYFHAHKFRSRAVIEFGTPVDIPPELAQKFEGPGRRDAIGEMLESVRQGLISVTVTTPDYETLQVIQAVRRLYNSKGTKLPLPRIVELNRRLVKGYERYKDDPRIVELRKEVISYNAKLRAVGLRDHQVQYAKMHPLNAFFTFWYRLSKLLILTAFVLPGTMLFGLVFISTKMISIKKAKEALAASNVKIQARDVMATWKLLVAMAVAPAVYLWYISLGLLWYRYNYCNGYLPAGIRKRYLIIIQAIIYPTVTYAALRFGEVAMDILKSLGPLWKMMNPFSSTELVKIQQRRENLAHRVNGLINELGPEMFDDFYSKRIIQDPFTTEEAEAPRTPPRKSRAEAEEEGPTNIETYDYPISPTSPGTENEIPRNESFHDLANQDIFSTRPPTPKKGRSRNSSSANLGFQLKPFSTIDGNLDEVKQRLKDGVRHRRHKRRSSGANSLGDGFESDRSSEAGEVEGLTMTKRKDR</sequence>
<evidence type="ECO:0000313" key="1">
    <source>
        <dbReference type="EMBL" id="KAF2628736.1"/>
    </source>
</evidence>
<reference evidence="1" key="1">
    <citation type="journal article" date="2020" name="Stud. Mycol.">
        <title>101 Dothideomycetes genomes: a test case for predicting lifestyles and emergence of pathogens.</title>
        <authorList>
            <person name="Haridas S."/>
            <person name="Albert R."/>
            <person name="Binder M."/>
            <person name="Bloem J."/>
            <person name="Labutti K."/>
            <person name="Salamov A."/>
            <person name="Andreopoulos B."/>
            <person name="Baker S."/>
            <person name="Barry K."/>
            <person name="Bills G."/>
            <person name="Bluhm B."/>
            <person name="Cannon C."/>
            <person name="Castanera R."/>
            <person name="Culley D."/>
            <person name="Daum C."/>
            <person name="Ezra D."/>
            <person name="Gonzalez J."/>
            <person name="Henrissat B."/>
            <person name="Kuo A."/>
            <person name="Liang C."/>
            <person name="Lipzen A."/>
            <person name="Lutzoni F."/>
            <person name="Magnuson J."/>
            <person name="Mondo S."/>
            <person name="Nolan M."/>
            <person name="Ohm R."/>
            <person name="Pangilinan J."/>
            <person name="Park H.-J."/>
            <person name="Ramirez L."/>
            <person name="Alfaro M."/>
            <person name="Sun H."/>
            <person name="Tritt A."/>
            <person name="Yoshinaga Y."/>
            <person name="Zwiers L.-H."/>
            <person name="Turgeon B."/>
            <person name="Goodwin S."/>
            <person name="Spatafora J."/>
            <person name="Crous P."/>
            <person name="Grigoriev I."/>
        </authorList>
    </citation>
    <scope>NUCLEOTIDE SEQUENCE</scope>
    <source>
        <strain evidence="1">CBS 525.71</strain>
    </source>
</reference>
<dbReference type="Proteomes" id="UP000799754">
    <property type="component" value="Unassembled WGS sequence"/>
</dbReference>
<protein>
    <submittedName>
        <fullName evidence="1">CTR1 suppressor protein</fullName>
    </submittedName>
</protein>
<name>A0ACB6S3J5_9PLEO</name>
<accession>A0ACB6S3J5</accession>
<comment type="caution">
    <text evidence="1">The sequence shown here is derived from an EMBL/GenBank/DDBJ whole genome shotgun (WGS) entry which is preliminary data.</text>
</comment>
<organism evidence="1 2">
    <name type="scientific">Macroventuria anomochaeta</name>
    <dbReference type="NCBI Taxonomy" id="301207"/>
    <lineage>
        <taxon>Eukaryota</taxon>
        <taxon>Fungi</taxon>
        <taxon>Dikarya</taxon>
        <taxon>Ascomycota</taxon>
        <taxon>Pezizomycotina</taxon>
        <taxon>Dothideomycetes</taxon>
        <taxon>Pleosporomycetidae</taxon>
        <taxon>Pleosporales</taxon>
        <taxon>Pleosporineae</taxon>
        <taxon>Didymellaceae</taxon>
        <taxon>Macroventuria</taxon>
    </lineage>
</organism>